<dbReference type="InterPro" id="IPR035906">
    <property type="entry name" value="MetI-like_sf"/>
</dbReference>
<dbReference type="GeneID" id="57396071"/>
<sequence>MNRRLPSPWLLLALFALGLLLVFLLWPLANLLHGSVAGAGGSGWAQLLDEPRYLRALGNTLLLGALVTGCASVLGVSLAYVTARFDFPGKALVAVLPVCTLVVPEVIVSQTWLMLLGNNGLLTRALEDHLGLTLPSFYGWPGLVLVMSLVYYTYIYLGTLAAIRGFDAQLEEAAQSLGVPPAKARLQVMLPVVLPAVLASGLLVYTLVVGNFAIATLLGGKVQLLSVLTYLSFVSEMGTNAGLQSALATLSIAIVAGVLFLQRWLVGRKRYEIVQGRSAPAQRLRGVRGALLGAATALFILLSSLPLLTVLASAFTRSRGPVMHWGQFSLENLERVLLRSPEPILNTLAYGALATLVGILLSVVISYLVIKKKNLLTPAIDYLAMLPLAMSGTVLGIGLVMTFNSGPLALSGTAAIIVVAFVVRRFPFGVRSASATLYNIPDSIEEASISLGVPPLRSFFKVVLPLMAPAVAAAAVLTWTTIVAELSASLVVYSAGRETITIQVFRLVETGLQGQAAAYGLVLVLLTLVPVVIATRVFRIKVF</sequence>
<reference evidence="10 11" key="1">
    <citation type="journal article" date="2020" name="Microbiol. Resour. Announc.">
        <title>Complete genome sequence of Pseudomonas otitidis strain MrB4, isolated from Lake Biwa in Japan.</title>
        <authorList>
            <person name="Miyazaki K."/>
            <person name="Hase E."/>
            <person name="Maruya T."/>
        </authorList>
    </citation>
    <scope>NUCLEOTIDE SEQUENCE [LARGE SCALE GENOMIC DNA]</scope>
    <source>
        <strain evidence="10 11">MrB4</strain>
    </source>
</reference>
<dbReference type="RefSeq" id="WP_172432613.1">
    <property type="nucleotide sequence ID" value="NZ_AP022642.1"/>
</dbReference>
<dbReference type="SUPFAM" id="SSF161098">
    <property type="entry name" value="MetI-like"/>
    <property type="match status" value="2"/>
</dbReference>
<feature type="transmembrane region" description="Helical" evidence="8">
    <location>
        <begin position="192"/>
        <end position="218"/>
    </location>
</feature>
<dbReference type="Pfam" id="PF00528">
    <property type="entry name" value="BPD_transp_1"/>
    <property type="match status" value="2"/>
</dbReference>
<evidence type="ECO:0000256" key="2">
    <source>
        <dbReference type="ARBA" id="ARBA00022448"/>
    </source>
</evidence>
<dbReference type="InterPro" id="IPR000515">
    <property type="entry name" value="MetI-like"/>
</dbReference>
<evidence type="ECO:0000256" key="6">
    <source>
        <dbReference type="ARBA" id="ARBA00022989"/>
    </source>
</evidence>
<feature type="transmembrane region" description="Helical" evidence="8">
    <location>
        <begin position="241"/>
        <end position="261"/>
    </location>
</feature>
<dbReference type="EMBL" id="AP022642">
    <property type="protein sequence ID" value="BCA26882.1"/>
    <property type="molecule type" value="Genomic_DNA"/>
</dbReference>
<name>A0A679GD85_9GAMM</name>
<feature type="domain" description="ABC transmembrane type-1" evidence="9">
    <location>
        <begin position="57"/>
        <end position="262"/>
    </location>
</feature>
<keyword evidence="2 8" id="KW-0813">Transport</keyword>
<comment type="subcellular location">
    <subcellularLocation>
        <location evidence="1">Cell inner membrane</location>
        <topology evidence="1">Multi-pass membrane protein</topology>
    </subcellularLocation>
    <subcellularLocation>
        <location evidence="8">Cell membrane</location>
        <topology evidence="8">Multi-pass membrane protein</topology>
    </subcellularLocation>
</comment>
<accession>A0A679GD85</accession>
<evidence type="ECO:0000256" key="5">
    <source>
        <dbReference type="ARBA" id="ARBA00022692"/>
    </source>
</evidence>
<evidence type="ECO:0000313" key="11">
    <source>
        <dbReference type="Proteomes" id="UP000501237"/>
    </source>
</evidence>
<feature type="transmembrane region" description="Helical" evidence="8">
    <location>
        <begin position="462"/>
        <end position="484"/>
    </location>
</feature>
<dbReference type="AlphaFoldDB" id="A0A679GD85"/>
<keyword evidence="3" id="KW-1003">Cell membrane</keyword>
<evidence type="ECO:0000256" key="8">
    <source>
        <dbReference type="RuleBase" id="RU363032"/>
    </source>
</evidence>
<dbReference type="PANTHER" id="PTHR43357:SF3">
    <property type="entry name" value="FE(3+)-TRANSPORT SYSTEM PERMEASE PROTEIN FBPB 2"/>
    <property type="match status" value="1"/>
</dbReference>
<comment type="similarity">
    <text evidence="8">Belongs to the binding-protein-dependent transport system permease family.</text>
</comment>
<keyword evidence="6 8" id="KW-1133">Transmembrane helix</keyword>
<evidence type="ECO:0000313" key="10">
    <source>
        <dbReference type="EMBL" id="BCA26882.1"/>
    </source>
</evidence>
<dbReference type="KEGG" id="poj:PtoMrB4_08590"/>
<keyword evidence="7 8" id="KW-0472">Membrane</keyword>
<evidence type="ECO:0000259" key="9">
    <source>
        <dbReference type="PROSITE" id="PS50928"/>
    </source>
</evidence>
<proteinExistence type="inferred from homology"/>
<feature type="transmembrane region" description="Helical" evidence="8">
    <location>
        <begin position="382"/>
        <end position="401"/>
    </location>
</feature>
<dbReference type="GO" id="GO:0055085">
    <property type="term" value="P:transmembrane transport"/>
    <property type="evidence" value="ECO:0007669"/>
    <property type="project" value="InterPro"/>
</dbReference>
<organism evidence="10 11">
    <name type="scientific">Metapseudomonas otitidis</name>
    <dbReference type="NCBI Taxonomy" id="319939"/>
    <lineage>
        <taxon>Bacteria</taxon>
        <taxon>Pseudomonadati</taxon>
        <taxon>Pseudomonadota</taxon>
        <taxon>Gammaproteobacteria</taxon>
        <taxon>Pseudomonadales</taxon>
        <taxon>Pseudomonadaceae</taxon>
        <taxon>Metapseudomonas</taxon>
    </lineage>
</organism>
<evidence type="ECO:0000256" key="7">
    <source>
        <dbReference type="ARBA" id="ARBA00023136"/>
    </source>
</evidence>
<feature type="domain" description="ABC transmembrane type-1" evidence="9">
    <location>
        <begin position="344"/>
        <end position="534"/>
    </location>
</feature>
<dbReference type="GO" id="GO:0005886">
    <property type="term" value="C:plasma membrane"/>
    <property type="evidence" value="ECO:0007669"/>
    <property type="project" value="UniProtKB-SubCell"/>
</dbReference>
<evidence type="ECO:0000256" key="1">
    <source>
        <dbReference type="ARBA" id="ARBA00004429"/>
    </source>
</evidence>
<feature type="transmembrane region" description="Helical" evidence="8">
    <location>
        <begin position="137"/>
        <end position="157"/>
    </location>
</feature>
<feature type="transmembrane region" description="Helical" evidence="8">
    <location>
        <begin position="93"/>
        <end position="117"/>
    </location>
</feature>
<gene>
    <name evidence="10" type="ORF">PtoMrB4_08590</name>
</gene>
<dbReference type="Proteomes" id="UP000501237">
    <property type="component" value="Chromosome"/>
</dbReference>
<dbReference type="PROSITE" id="PS50928">
    <property type="entry name" value="ABC_TM1"/>
    <property type="match status" value="2"/>
</dbReference>
<keyword evidence="4" id="KW-0997">Cell inner membrane</keyword>
<feature type="transmembrane region" description="Helical" evidence="8">
    <location>
        <begin position="407"/>
        <end position="423"/>
    </location>
</feature>
<feature type="transmembrane region" description="Helical" evidence="8">
    <location>
        <begin position="61"/>
        <end position="81"/>
    </location>
</feature>
<evidence type="ECO:0000256" key="4">
    <source>
        <dbReference type="ARBA" id="ARBA00022519"/>
    </source>
</evidence>
<dbReference type="Gene3D" id="1.10.3720.10">
    <property type="entry name" value="MetI-like"/>
    <property type="match status" value="2"/>
</dbReference>
<feature type="transmembrane region" description="Helical" evidence="8">
    <location>
        <begin position="516"/>
        <end position="538"/>
    </location>
</feature>
<feature type="transmembrane region" description="Helical" evidence="8">
    <location>
        <begin position="348"/>
        <end position="370"/>
    </location>
</feature>
<dbReference type="PANTHER" id="PTHR43357">
    <property type="entry name" value="INNER MEMBRANE ABC TRANSPORTER PERMEASE PROTEIN YDCV"/>
    <property type="match status" value="1"/>
</dbReference>
<evidence type="ECO:0000256" key="3">
    <source>
        <dbReference type="ARBA" id="ARBA00022475"/>
    </source>
</evidence>
<feature type="transmembrane region" description="Helical" evidence="8">
    <location>
        <begin position="290"/>
        <end position="315"/>
    </location>
</feature>
<dbReference type="CDD" id="cd06261">
    <property type="entry name" value="TM_PBP2"/>
    <property type="match status" value="2"/>
</dbReference>
<protein>
    <submittedName>
        <fullName evidence="10">Iron ABC transporter permease</fullName>
    </submittedName>
</protein>
<keyword evidence="5 8" id="KW-0812">Transmembrane</keyword>